<dbReference type="Gene3D" id="1.20.120.1750">
    <property type="match status" value="1"/>
</dbReference>
<reference evidence="7 8" key="1">
    <citation type="submission" date="2023-01" db="EMBL/GenBank/DDBJ databases">
        <title>Analysis of 21 Apiospora genomes using comparative genomics revels a genus with tremendous synthesis potential of carbohydrate active enzymes and secondary metabolites.</title>
        <authorList>
            <person name="Sorensen T."/>
        </authorList>
    </citation>
    <scope>NUCLEOTIDE SEQUENCE [LARGE SCALE GENOMIC DNA]</scope>
    <source>
        <strain evidence="7 8">CBS 20057</strain>
    </source>
</reference>
<evidence type="ECO:0000256" key="1">
    <source>
        <dbReference type="ARBA" id="ARBA00022723"/>
    </source>
</evidence>
<dbReference type="CDD" id="cd22584">
    <property type="entry name" value="Rcat_RBR_unk"/>
    <property type="match status" value="1"/>
</dbReference>
<dbReference type="InterPro" id="IPR031127">
    <property type="entry name" value="E3_UB_ligase_RBR"/>
</dbReference>
<dbReference type="EMBL" id="JAQQWI010000015">
    <property type="protein sequence ID" value="KAK8012636.1"/>
    <property type="molecule type" value="Genomic_DNA"/>
</dbReference>
<keyword evidence="4" id="KW-0862">Zinc</keyword>
<keyword evidence="2" id="KW-0863">Zinc-finger</keyword>
<keyword evidence="1" id="KW-0479">Metal-binding</keyword>
<organism evidence="7 8">
    <name type="scientific">Apiospora marii</name>
    <dbReference type="NCBI Taxonomy" id="335849"/>
    <lineage>
        <taxon>Eukaryota</taxon>
        <taxon>Fungi</taxon>
        <taxon>Dikarya</taxon>
        <taxon>Ascomycota</taxon>
        <taxon>Pezizomycotina</taxon>
        <taxon>Sordariomycetes</taxon>
        <taxon>Xylariomycetidae</taxon>
        <taxon>Amphisphaeriales</taxon>
        <taxon>Apiosporaceae</taxon>
        <taxon>Apiospora</taxon>
    </lineage>
</organism>
<feature type="domain" description="IBR" evidence="6">
    <location>
        <begin position="119"/>
        <end position="164"/>
    </location>
</feature>
<dbReference type="Proteomes" id="UP001396898">
    <property type="component" value="Unassembled WGS sequence"/>
</dbReference>
<evidence type="ECO:0000313" key="7">
    <source>
        <dbReference type="EMBL" id="KAK8012636.1"/>
    </source>
</evidence>
<dbReference type="InterPro" id="IPR002867">
    <property type="entry name" value="IBR_dom"/>
</dbReference>
<dbReference type="Pfam" id="PF01485">
    <property type="entry name" value="IBR"/>
    <property type="match status" value="1"/>
</dbReference>
<feature type="compositionally biased region" description="Low complexity" evidence="5">
    <location>
        <begin position="1"/>
        <end position="15"/>
    </location>
</feature>
<evidence type="ECO:0000256" key="2">
    <source>
        <dbReference type="ARBA" id="ARBA00022771"/>
    </source>
</evidence>
<name>A0ABR1RID5_9PEZI</name>
<keyword evidence="8" id="KW-1185">Reference proteome</keyword>
<proteinExistence type="predicted"/>
<dbReference type="SUPFAM" id="SSF57850">
    <property type="entry name" value="RING/U-box"/>
    <property type="match status" value="2"/>
</dbReference>
<accession>A0ABR1RID5</accession>
<evidence type="ECO:0000256" key="5">
    <source>
        <dbReference type="SAM" id="MobiDB-lite"/>
    </source>
</evidence>
<feature type="region of interest" description="Disordered" evidence="5">
    <location>
        <begin position="1"/>
        <end position="20"/>
    </location>
</feature>
<gene>
    <name evidence="7" type="ORF">PG991_010011</name>
</gene>
<evidence type="ECO:0000256" key="4">
    <source>
        <dbReference type="ARBA" id="ARBA00022833"/>
    </source>
</evidence>
<sequence>MASRANNAAPAAAAAPPRPRPECTGCLQPVAFPYAKMGCDCYYCSDCLPTLVNVSLNGGNFPASCCRLPIDTKRLIVQALVGDELIQRHDRRVQEEEDAAAARRAARDNSEAVAVRAFARQQGWAECSRCGRIIERIHGCNHMTCPCSYQFCYACGKEWSNCPCRLQPFGAPILAPINAPNPPGRLPLPAQVHVQARIQARVQARIQARAQAHAEVFARVRAHVGARAGAHADNPIVIDLAGGNVDNEHQIINLDGTNEHQVINLDGANDPHDLFQRHMARALGERFQLPGERPDEAIARWL</sequence>
<evidence type="ECO:0000259" key="6">
    <source>
        <dbReference type="Pfam" id="PF01485"/>
    </source>
</evidence>
<dbReference type="PANTHER" id="PTHR11685">
    <property type="entry name" value="RBR FAMILY RING FINGER AND IBR DOMAIN-CONTAINING"/>
    <property type="match status" value="1"/>
</dbReference>
<evidence type="ECO:0000313" key="8">
    <source>
        <dbReference type="Proteomes" id="UP001396898"/>
    </source>
</evidence>
<keyword evidence="3" id="KW-0833">Ubl conjugation pathway</keyword>
<protein>
    <submittedName>
        <fullName evidence="7">ATP-dependent RNA helicase-like protein</fullName>
    </submittedName>
</protein>
<evidence type="ECO:0000256" key="3">
    <source>
        <dbReference type="ARBA" id="ARBA00022786"/>
    </source>
</evidence>
<comment type="caution">
    <text evidence="7">The sequence shown here is derived from an EMBL/GenBank/DDBJ whole genome shotgun (WGS) entry which is preliminary data.</text>
</comment>